<dbReference type="Gene3D" id="3.30.930.10">
    <property type="entry name" value="Bira Bifunctional Protein, Domain 2"/>
    <property type="match status" value="1"/>
</dbReference>
<reference evidence="3 4" key="1">
    <citation type="submission" date="2018-05" db="EMBL/GenBank/DDBJ databases">
        <title>Genomic Encyclopedia of Type Strains, Phase IV (KMG-IV): sequencing the most valuable type-strain genomes for metagenomic binning, comparative biology and taxonomic classification.</title>
        <authorList>
            <person name="Goeker M."/>
        </authorList>
    </citation>
    <scope>NUCLEOTIDE SEQUENCE [LARGE SCALE GENOMIC DNA]</scope>
    <source>
        <strain evidence="3 4">DSM 100333</strain>
    </source>
</reference>
<dbReference type="NCBIfam" id="TIGR00121">
    <property type="entry name" value="birA_ligase"/>
    <property type="match status" value="1"/>
</dbReference>
<comment type="caution">
    <text evidence="3">The sequence shown here is derived from an EMBL/GenBank/DDBJ whole genome shotgun (WGS) entry which is preliminary data.</text>
</comment>
<dbReference type="Proteomes" id="UP000245870">
    <property type="component" value="Unassembled WGS sequence"/>
</dbReference>
<gene>
    <name evidence="3" type="ORF">C7379_10416</name>
</gene>
<dbReference type="InterPro" id="IPR004408">
    <property type="entry name" value="Biotin_CoA_COase_ligase"/>
</dbReference>
<dbReference type="GO" id="GO:0005737">
    <property type="term" value="C:cytoplasm"/>
    <property type="evidence" value="ECO:0007669"/>
    <property type="project" value="TreeGrafter"/>
</dbReference>
<dbReference type="RefSeq" id="WP_116615937.1">
    <property type="nucleotide sequence ID" value="NZ_QENY01000004.1"/>
</dbReference>
<accession>A0A2U0UIB1</accession>
<dbReference type="GO" id="GO:0004077">
    <property type="term" value="F:biotin--[biotin carboxyl-carrier protein] ligase activity"/>
    <property type="evidence" value="ECO:0007669"/>
    <property type="project" value="InterPro"/>
</dbReference>
<dbReference type="InterPro" id="IPR004143">
    <property type="entry name" value="BPL_LPL_catalytic"/>
</dbReference>
<organism evidence="3 4">
    <name type="scientific">Hallella colorans</name>
    <dbReference type="NCBI Taxonomy" id="1703337"/>
    <lineage>
        <taxon>Bacteria</taxon>
        <taxon>Pseudomonadati</taxon>
        <taxon>Bacteroidota</taxon>
        <taxon>Bacteroidia</taxon>
        <taxon>Bacteroidales</taxon>
        <taxon>Prevotellaceae</taxon>
        <taxon>Hallella</taxon>
    </lineage>
</organism>
<dbReference type="SUPFAM" id="SSF55681">
    <property type="entry name" value="Class II aaRS and biotin synthetases"/>
    <property type="match status" value="1"/>
</dbReference>
<evidence type="ECO:0000313" key="3">
    <source>
        <dbReference type="EMBL" id="PVX57402.1"/>
    </source>
</evidence>
<dbReference type="OrthoDB" id="9807064at2"/>
<evidence type="ECO:0000259" key="2">
    <source>
        <dbReference type="PROSITE" id="PS51733"/>
    </source>
</evidence>
<proteinExistence type="predicted"/>
<evidence type="ECO:0000256" key="1">
    <source>
        <dbReference type="ARBA" id="ARBA00022598"/>
    </source>
</evidence>
<name>A0A2U0UIB1_9BACT</name>
<keyword evidence="4" id="KW-1185">Reference proteome</keyword>
<keyword evidence="1 3" id="KW-0436">Ligase</keyword>
<dbReference type="Pfam" id="PF03099">
    <property type="entry name" value="BPL_LplA_LipB"/>
    <property type="match status" value="1"/>
</dbReference>
<dbReference type="EMBL" id="QENY01000004">
    <property type="protein sequence ID" value="PVX57402.1"/>
    <property type="molecule type" value="Genomic_DNA"/>
</dbReference>
<dbReference type="PANTHER" id="PTHR12835">
    <property type="entry name" value="BIOTIN PROTEIN LIGASE"/>
    <property type="match status" value="1"/>
</dbReference>
<dbReference type="AlphaFoldDB" id="A0A2U0UIB1"/>
<dbReference type="CDD" id="cd16442">
    <property type="entry name" value="BPL"/>
    <property type="match status" value="1"/>
</dbReference>
<evidence type="ECO:0000313" key="4">
    <source>
        <dbReference type="Proteomes" id="UP000245870"/>
    </source>
</evidence>
<sequence length="264" mass="30087">MLSIHCLFKKKKTDDGIRFVELDETDSTNRYCMDHLCDGLLIDGQPMRMVVVSAEYQRDGRGQGINKWESERGANLLFSMYCRPSWLAARRQFVISECAALAIRDTLATFADGFSVKWPNDIYHHDRKICGILIENRLSAGRLKDCVVGVGLNVNQLHFVSDAPNPVSLRQITGREMDCKAIEHDIVRRFDERLEMGERGLYGAIAEDYTSCLYRLGGFHAYRDASGIFEAAIVEVEDDGQLILRDRDGRMRAYAFKEVEFIIS</sequence>
<dbReference type="InterPro" id="IPR045864">
    <property type="entry name" value="aa-tRNA-synth_II/BPL/LPL"/>
</dbReference>
<protein>
    <submittedName>
        <fullName evidence="3">BirA family biotin operon repressor/biotin-[acetyl-CoA-carboxylase] ligase</fullName>
    </submittedName>
</protein>
<feature type="domain" description="BPL/LPL catalytic" evidence="2">
    <location>
        <begin position="23"/>
        <end position="198"/>
    </location>
</feature>
<dbReference type="PANTHER" id="PTHR12835:SF5">
    <property type="entry name" value="BIOTIN--PROTEIN LIGASE"/>
    <property type="match status" value="1"/>
</dbReference>
<dbReference type="PROSITE" id="PS51733">
    <property type="entry name" value="BPL_LPL_CATALYTIC"/>
    <property type="match status" value="1"/>
</dbReference>